<dbReference type="KEGG" id="lak:106180736"/>
<dbReference type="Proteomes" id="UP000085678">
    <property type="component" value="Unplaced"/>
</dbReference>
<dbReference type="RefSeq" id="XP_013420285.1">
    <property type="nucleotide sequence ID" value="XM_013564831.1"/>
</dbReference>
<feature type="region of interest" description="Disordered" evidence="1">
    <location>
        <begin position="58"/>
        <end position="133"/>
    </location>
</feature>
<evidence type="ECO:0000256" key="1">
    <source>
        <dbReference type="SAM" id="MobiDB-lite"/>
    </source>
</evidence>
<feature type="compositionally biased region" description="Basic and acidic residues" evidence="1">
    <location>
        <begin position="95"/>
        <end position="125"/>
    </location>
</feature>
<name>A0A1S3KCC4_LINAN</name>
<keyword evidence="2" id="KW-1185">Reference proteome</keyword>
<evidence type="ECO:0000313" key="3">
    <source>
        <dbReference type="RefSeq" id="XP_013420285.1"/>
    </source>
</evidence>
<accession>A0A1S3KCC4</accession>
<reference evidence="3" key="1">
    <citation type="submission" date="2025-08" db="UniProtKB">
        <authorList>
            <consortium name="RefSeq"/>
        </authorList>
    </citation>
    <scope>IDENTIFICATION</scope>
    <source>
        <tissue evidence="3">Gonads</tissue>
    </source>
</reference>
<organism evidence="2 3">
    <name type="scientific">Lingula anatina</name>
    <name type="common">Brachiopod</name>
    <name type="synonym">Lingula unguis</name>
    <dbReference type="NCBI Taxonomy" id="7574"/>
    <lineage>
        <taxon>Eukaryota</taxon>
        <taxon>Metazoa</taxon>
        <taxon>Spiralia</taxon>
        <taxon>Lophotrochozoa</taxon>
        <taxon>Brachiopoda</taxon>
        <taxon>Linguliformea</taxon>
        <taxon>Lingulata</taxon>
        <taxon>Lingulida</taxon>
        <taxon>Linguloidea</taxon>
        <taxon>Lingulidae</taxon>
        <taxon>Lingula</taxon>
    </lineage>
</organism>
<evidence type="ECO:0000313" key="2">
    <source>
        <dbReference type="Proteomes" id="UP000085678"/>
    </source>
</evidence>
<protein>
    <submittedName>
        <fullName evidence="3">Uncharacterized protein LOC106180736</fullName>
    </submittedName>
</protein>
<sequence length="154" mass="17497">MGSKQRFNFTIQVDDVDEGTSECVVLQIHYHKQQLWKRKAKQFILAVKKGAKIVFGAMEGASHPEPPELPETPEYSEPPELPETPEYSEPPELPETPKHSESPELPETPKHSEPPETPKHSKPPENSKSPYLCWEGFHKHTPEVDSKGADFLFM</sequence>
<dbReference type="GeneID" id="106180736"/>
<dbReference type="AlphaFoldDB" id="A0A1S3KCC4"/>
<dbReference type="InParanoid" id="A0A1S3KCC4"/>
<gene>
    <name evidence="3" type="primary">LOC106180736</name>
</gene>
<proteinExistence type="predicted"/>